<comment type="similarity">
    <text evidence="1">Belongs to the glycosyl hydrolase 16 family.</text>
</comment>
<reference evidence="3" key="1">
    <citation type="submission" date="2018-05" db="EMBL/GenBank/DDBJ databases">
        <authorList>
            <person name="Lanie J.A."/>
            <person name="Ng W.-L."/>
            <person name="Kazmierczak K.M."/>
            <person name="Andrzejewski T.M."/>
            <person name="Davidsen T.M."/>
            <person name="Wayne K.J."/>
            <person name="Tettelin H."/>
            <person name="Glass J.I."/>
            <person name="Rusch D."/>
            <person name="Podicherti R."/>
            <person name="Tsui H.-C.T."/>
            <person name="Winkler M.E."/>
        </authorList>
    </citation>
    <scope>NUCLEOTIDE SEQUENCE</scope>
</reference>
<feature type="domain" description="GH16" evidence="2">
    <location>
        <begin position="26"/>
        <end position="292"/>
    </location>
</feature>
<evidence type="ECO:0000256" key="1">
    <source>
        <dbReference type="ARBA" id="ARBA00006865"/>
    </source>
</evidence>
<dbReference type="AlphaFoldDB" id="A0A382FVT1"/>
<proteinExistence type="inferred from homology"/>
<evidence type="ECO:0000259" key="2">
    <source>
        <dbReference type="PROSITE" id="PS51762"/>
    </source>
</evidence>
<dbReference type="SUPFAM" id="SSF49899">
    <property type="entry name" value="Concanavalin A-like lectins/glucanases"/>
    <property type="match status" value="1"/>
</dbReference>
<dbReference type="Pfam" id="PF00722">
    <property type="entry name" value="Glyco_hydro_16"/>
    <property type="match status" value="1"/>
</dbReference>
<organism evidence="3">
    <name type="scientific">marine metagenome</name>
    <dbReference type="NCBI Taxonomy" id="408172"/>
    <lineage>
        <taxon>unclassified sequences</taxon>
        <taxon>metagenomes</taxon>
        <taxon>ecological metagenomes</taxon>
    </lineage>
</organism>
<dbReference type="PANTHER" id="PTHR10963">
    <property type="entry name" value="GLYCOSYL HYDROLASE-RELATED"/>
    <property type="match status" value="1"/>
</dbReference>
<feature type="non-terminal residue" evidence="3">
    <location>
        <position position="292"/>
    </location>
</feature>
<accession>A0A382FVT1</accession>
<evidence type="ECO:0000313" key="3">
    <source>
        <dbReference type="EMBL" id="SVB66484.1"/>
    </source>
</evidence>
<name>A0A382FVT1_9ZZZZ</name>
<dbReference type="EMBL" id="UINC01051849">
    <property type="protein sequence ID" value="SVB66484.1"/>
    <property type="molecule type" value="Genomic_DNA"/>
</dbReference>
<dbReference type="InterPro" id="IPR013320">
    <property type="entry name" value="ConA-like_dom_sf"/>
</dbReference>
<dbReference type="GO" id="GO:0004553">
    <property type="term" value="F:hydrolase activity, hydrolyzing O-glycosyl compounds"/>
    <property type="evidence" value="ECO:0007669"/>
    <property type="project" value="InterPro"/>
</dbReference>
<sequence length="292" mass="32988">MFVCLFLCVSACGGISETVVSTTKQAEITTTVAPITTFLPLSDIENDGNWILRSDLSDEFNSSYIDLKKWFLAGDPNNSQELDDSDNSAADWIGRAPGVFDPTNVTIEEGNLKLLIEWEPYSEIFPVLDEDDEVIIDDDCNCQYEKYTVGGIISRNSIQYGYAEIRAKVPSLPISSAFWMIGNHFEIDIFEMIGAPGDGPYASDTRVSYMMPTALHNWDIGDLDENAYGEEYELPWNISKDFHVYGAEWKSDEVIFYADGEEVGRITKEEAGVVWNTEELHVWIDNEIFSWE</sequence>
<gene>
    <name evidence="3" type="ORF">METZ01_LOCUS219338</name>
</gene>
<dbReference type="PROSITE" id="PS51762">
    <property type="entry name" value="GH16_2"/>
    <property type="match status" value="1"/>
</dbReference>
<protein>
    <recommendedName>
        <fullName evidence="2">GH16 domain-containing protein</fullName>
    </recommendedName>
</protein>
<dbReference type="Gene3D" id="2.60.120.200">
    <property type="match status" value="1"/>
</dbReference>
<dbReference type="PANTHER" id="PTHR10963:SF55">
    <property type="entry name" value="GLYCOSIDE HYDROLASE FAMILY 16 PROTEIN"/>
    <property type="match status" value="1"/>
</dbReference>
<dbReference type="InterPro" id="IPR050546">
    <property type="entry name" value="Glycosyl_Hydrlase_16"/>
</dbReference>
<dbReference type="InterPro" id="IPR000757">
    <property type="entry name" value="Beta-glucanase-like"/>
</dbReference>
<dbReference type="GO" id="GO:0005975">
    <property type="term" value="P:carbohydrate metabolic process"/>
    <property type="evidence" value="ECO:0007669"/>
    <property type="project" value="InterPro"/>
</dbReference>